<dbReference type="OrthoDB" id="8443793at2"/>
<gene>
    <name evidence="1" type="ORF">EJC49_05985</name>
</gene>
<keyword evidence="2" id="KW-1185">Reference proteome</keyword>
<name>A0A3R9ZTI4_9HYPH</name>
<comment type="caution">
    <text evidence="1">The sequence shown here is derived from an EMBL/GenBank/DDBJ whole genome shotgun (WGS) entry which is preliminary data.</text>
</comment>
<dbReference type="Proteomes" id="UP000278398">
    <property type="component" value="Unassembled WGS sequence"/>
</dbReference>
<evidence type="ECO:0000313" key="2">
    <source>
        <dbReference type="Proteomes" id="UP000278398"/>
    </source>
</evidence>
<sequence>MTFNAQSPISFKTSVLRLPRKGVPVSIVADEEQRAALSAEHGLLSVERLSAELLVVPWKSDGVRVTGRVEAEIQQACVATLEPIGASIRENIDAIFIPEGSSLAKRVADPSGEFLLDPDGPDAPELFVGDMLDVGAVAEEFFALAIDPYPRSRAAPALPVAPDDGEAAKPVSPFAILRNLKPGG</sequence>
<dbReference type="AlphaFoldDB" id="A0A3R9ZTI4"/>
<dbReference type="EMBL" id="RWKW01000020">
    <property type="protein sequence ID" value="RST87352.1"/>
    <property type="molecule type" value="Genomic_DNA"/>
</dbReference>
<protein>
    <submittedName>
        <fullName evidence="1">DUF177 domain-containing protein</fullName>
    </submittedName>
</protein>
<accession>A0A3R9ZTI4</accession>
<dbReference type="RefSeq" id="WP_126698551.1">
    <property type="nucleotide sequence ID" value="NZ_RWKW01000020.1"/>
</dbReference>
<reference evidence="1 2" key="1">
    <citation type="submission" date="2018-12" db="EMBL/GenBank/DDBJ databases">
        <title>Mesorhizobium carbonis sp. nov., isolated from coal mine water.</title>
        <authorList>
            <person name="Xin W."/>
            <person name="Xu Z."/>
            <person name="Xiang F."/>
            <person name="Zhang J."/>
            <person name="Xi L."/>
            <person name="Liu J."/>
        </authorList>
    </citation>
    <scope>NUCLEOTIDE SEQUENCE [LARGE SCALE GENOMIC DNA]</scope>
    <source>
        <strain evidence="1 2">B2.3</strain>
    </source>
</reference>
<evidence type="ECO:0000313" key="1">
    <source>
        <dbReference type="EMBL" id="RST87352.1"/>
    </source>
</evidence>
<organism evidence="1 2">
    <name type="scientific">Aquibium carbonis</name>
    <dbReference type="NCBI Taxonomy" id="2495581"/>
    <lineage>
        <taxon>Bacteria</taxon>
        <taxon>Pseudomonadati</taxon>
        <taxon>Pseudomonadota</taxon>
        <taxon>Alphaproteobacteria</taxon>
        <taxon>Hyphomicrobiales</taxon>
        <taxon>Phyllobacteriaceae</taxon>
        <taxon>Aquibium</taxon>
    </lineage>
</organism>
<dbReference type="Pfam" id="PF02620">
    <property type="entry name" value="YceD"/>
    <property type="match status" value="1"/>
</dbReference>
<dbReference type="InterPro" id="IPR003772">
    <property type="entry name" value="YceD"/>
</dbReference>
<proteinExistence type="predicted"/>